<evidence type="ECO:0000256" key="3">
    <source>
        <dbReference type="ARBA" id="ARBA00022475"/>
    </source>
</evidence>
<keyword evidence="11" id="KW-1185">Reference proteome</keyword>
<dbReference type="PANTHER" id="PTHR23522">
    <property type="entry name" value="BLL5896 PROTEIN"/>
    <property type="match status" value="1"/>
</dbReference>
<evidence type="ECO:0000313" key="10">
    <source>
        <dbReference type="EMBL" id="MDR6293305.1"/>
    </source>
</evidence>
<accession>A0ABU1JXG8</accession>
<dbReference type="PANTHER" id="PTHR23522:SF10">
    <property type="entry name" value="3-PHENYLPROPIONIC ACID TRANSPORTER-RELATED"/>
    <property type="match status" value="1"/>
</dbReference>
<feature type="transmembrane region" description="Helical" evidence="8">
    <location>
        <begin position="203"/>
        <end position="226"/>
    </location>
</feature>
<feature type="transmembrane region" description="Helical" evidence="8">
    <location>
        <begin position="246"/>
        <end position="263"/>
    </location>
</feature>
<comment type="subcellular location">
    <subcellularLocation>
        <location evidence="1">Cell inner membrane</location>
        <topology evidence="1">Multi-pass membrane protein</topology>
    </subcellularLocation>
</comment>
<dbReference type="Gene3D" id="1.20.1250.20">
    <property type="entry name" value="MFS general substrate transporter like domains"/>
    <property type="match status" value="2"/>
</dbReference>
<feature type="domain" description="Major facilitator superfamily associated" evidence="9">
    <location>
        <begin position="28"/>
        <end position="342"/>
    </location>
</feature>
<keyword evidence="4" id="KW-0997">Cell inner membrane</keyword>
<name>A0ABU1JXG8_9PROT</name>
<feature type="transmembrane region" description="Helical" evidence="8">
    <location>
        <begin position="329"/>
        <end position="353"/>
    </location>
</feature>
<evidence type="ECO:0000259" key="9">
    <source>
        <dbReference type="Pfam" id="PF12832"/>
    </source>
</evidence>
<dbReference type="InterPro" id="IPR024989">
    <property type="entry name" value="MFS_assoc_dom"/>
</dbReference>
<comment type="caution">
    <text evidence="10">The sequence shown here is derived from an EMBL/GenBank/DDBJ whole genome shotgun (WGS) entry which is preliminary data.</text>
</comment>
<feature type="transmembrane region" description="Helical" evidence="8">
    <location>
        <begin position="296"/>
        <end position="317"/>
    </location>
</feature>
<evidence type="ECO:0000313" key="11">
    <source>
        <dbReference type="Proteomes" id="UP001262410"/>
    </source>
</evidence>
<evidence type="ECO:0000256" key="7">
    <source>
        <dbReference type="ARBA" id="ARBA00023136"/>
    </source>
</evidence>
<dbReference type="RefSeq" id="WP_309800180.1">
    <property type="nucleotide sequence ID" value="NZ_JAVDPW010000011.1"/>
</dbReference>
<dbReference type="Proteomes" id="UP001262410">
    <property type="component" value="Unassembled WGS sequence"/>
</dbReference>
<keyword evidence="5 8" id="KW-0812">Transmembrane</keyword>
<reference evidence="10 11" key="1">
    <citation type="submission" date="2023-07" db="EMBL/GenBank/DDBJ databases">
        <title>Sorghum-associated microbial communities from plants grown in Nebraska, USA.</title>
        <authorList>
            <person name="Schachtman D."/>
        </authorList>
    </citation>
    <scope>NUCLEOTIDE SEQUENCE [LARGE SCALE GENOMIC DNA]</scope>
    <source>
        <strain evidence="10 11">584</strain>
    </source>
</reference>
<dbReference type="PIRSF" id="PIRSF004925">
    <property type="entry name" value="HcaT"/>
    <property type="match status" value="1"/>
</dbReference>
<protein>
    <submittedName>
        <fullName evidence="10">PPP family 3-phenylpropionic acid transporter</fullName>
    </submittedName>
</protein>
<feature type="transmembrane region" description="Helical" evidence="8">
    <location>
        <begin position="270"/>
        <end position="290"/>
    </location>
</feature>
<gene>
    <name evidence="10" type="ORF">E9232_005855</name>
</gene>
<feature type="transmembrane region" description="Helical" evidence="8">
    <location>
        <begin position="365"/>
        <end position="386"/>
    </location>
</feature>
<keyword evidence="2" id="KW-0813">Transport</keyword>
<keyword evidence="7 8" id="KW-0472">Membrane</keyword>
<dbReference type="EMBL" id="JAVDPW010000011">
    <property type="protein sequence ID" value="MDR6293305.1"/>
    <property type="molecule type" value="Genomic_DNA"/>
</dbReference>
<feature type="transmembrane region" description="Helical" evidence="8">
    <location>
        <begin position="60"/>
        <end position="78"/>
    </location>
</feature>
<feature type="transmembrane region" description="Helical" evidence="8">
    <location>
        <begin position="20"/>
        <end position="40"/>
    </location>
</feature>
<feature type="transmembrane region" description="Helical" evidence="8">
    <location>
        <begin position="107"/>
        <end position="125"/>
    </location>
</feature>
<evidence type="ECO:0000256" key="6">
    <source>
        <dbReference type="ARBA" id="ARBA00022989"/>
    </source>
</evidence>
<evidence type="ECO:0000256" key="1">
    <source>
        <dbReference type="ARBA" id="ARBA00004429"/>
    </source>
</evidence>
<organism evidence="10 11">
    <name type="scientific">Inquilinus ginsengisoli</name>
    <dbReference type="NCBI Taxonomy" id="363840"/>
    <lineage>
        <taxon>Bacteria</taxon>
        <taxon>Pseudomonadati</taxon>
        <taxon>Pseudomonadota</taxon>
        <taxon>Alphaproteobacteria</taxon>
        <taxon>Rhodospirillales</taxon>
        <taxon>Rhodospirillaceae</taxon>
        <taxon>Inquilinus</taxon>
    </lineage>
</organism>
<proteinExistence type="predicted"/>
<dbReference type="Pfam" id="PF12832">
    <property type="entry name" value="MFS_1_like"/>
    <property type="match status" value="1"/>
</dbReference>
<feature type="transmembrane region" description="Helical" evidence="8">
    <location>
        <begin position="146"/>
        <end position="164"/>
    </location>
</feature>
<evidence type="ECO:0000256" key="8">
    <source>
        <dbReference type="SAM" id="Phobius"/>
    </source>
</evidence>
<feature type="transmembrane region" description="Helical" evidence="8">
    <location>
        <begin position="83"/>
        <end position="101"/>
    </location>
</feature>
<dbReference type="InterPro" id="IPR036259">
    <property type="entry name" value="MFS_trans_sf"/>
</dbReference>
<evidence type="ECO:0000256" key="4">
    <source>
        <dbReference type="ARBA" id="ARBA00022519"/>
    </source>
</evidence>
<evidence type="ECO:0000256" key="2">
    <source>
        <dbReference type="ARBA" id="ARBA00022448"/>
    </source>
</evidence>
<dbReference type="SUPFAM" id="SSF103473">
    <property type="entry name" value="MFS general substrate transporter"/>
    <property type="match status" value="1"/>
</dbReference>
<dbReference type="InterPro" id="IPR026032">
    <property type="entry name" value="HcaT-like"/>
</dbReference>
<feature type="transmembrane region" description="Helical" evidence="8">
    <location>
        <begin position="170"/>
        <end position="191"/>
    </location>
</feature>
<keyword evidence="3" id="KW-1003">Cell membrane</keyword>
<sequence>MSDGTVGGAETRPDHGRLRAVAALSAHYGVSGILTPYLPVWLAASGLAADAVGWTMASSFALRALCILAFGTVATLLLPAGTLAAGAAFTAALVLLGAALIADPATIGLLSIVVVGLIYGSIPLIESFANTVALRSGHGYGRMRSWGSFAFMLGNLGMGALLLLPNGIALLPFVAAGLLACLGLSVLGPSWQPPAQRIDPRAAASALAVAAPMLMPSLLLQASHAFYYSFGTIWWIDHGVAQGSTGLIWGAAVAAEIVVYRYAARRLERIPPATLLAICCLVAMGRWLLLAFDPPFVLIVVSQVGHAMTFGGAYLVAQTVIRTRIRPELHYMAQAGYAFLMAFVGLAGTTALIPWALRVTGAEPWLLMAGIAAAALAWLGVARLVAPAPTPAP</sequence>
<keyword evidence="6 8" id="KW-1133">Transmembrane helix</keyword>
<evidence type="ECO:0000256" key="5">
    <source>
        <dbReference type="ARBA" id="ARBA00022692"/>
    </source>
</evidence>